<evidence type="ECO:0000256" key="1">
    <source>
        <dbReference type="SAM" id="Phobius"/>
    </source>
</evidence>
<keyword evidence="1" id="KW-0812">Transmembrane</keyword>
<feature type="transmembrane region" description="Helical" evidence="1">
    <location>
        <begin position="101"/>
        <end position="119"/>
    </location>
</feature>
<evidence type="ECO:0000313" key="3">
    <source>
        <dbReference type="Proteomes" id="UP001374803"/>
    </source>
</evidence>
<feature type="transmembrane region" description="Helical" evidence="1">
    <location>
        <begin position="131"/>
        <end position="150"/>
    </location>
</feature>
<sequence>MSLVACPFCREMFERGEATLCPVCGMELRPLEKLPPPLRDHDGIPTMPEHEALPWTYLGRQKGVLGLFGLCGMGLFFLPWIHVTLPDAYILSGFDLARIRGWQFGAFVAWMVLVPTILSRRSIAKMRGARVVAAFLSAIPGLTVGIFLAFPQKGGLVPVRFEYEWAFWATLALSLASLVAAFRLGGRLDDMPVTRGTSVGQHVH</sequence>
<gene>
    <name evidence="2" type="ORF">LVJ94_44135</name>
</gene>
<feature type="transmembrane region" description="Helical" evidence="1">
    <location>
        <begin position="63"/>
        <end position="81"/>
    </location>
</feature>
<evidence type="ECO:0000313" key="2">
    <source>
        <dbReference type="EMBL" id="WXB03885.1"/>
    </source>
</evidence>
<reference evidence="2" key="1">
    <citation type="submission" date="2021-12" db="EMBL/GenBank/DDBJ databases">
        <title>Discovery of the Pendulisporaceae a myxobacterial family with distinct sporulation behavior and unique specialized metabolism.</title>
        <authorList>
            <person name="Garcia R."/>
            <person name="Popoff A."/>
            <person name="Bader C.D."/>
            <person name="Loehr J."/>
            <person name="Walesch S."/>
            <person name="Walt C."/>
            <person name="Boldt J."/>
            <person name="Bunk B."/>
            <person name="Haeckl F.J.F.P.J."/>
            <person name="Gunesch A.P."/>
            <person name="Birkelbach J."/>
            <person name="Nuebel U."/>
            <person name="Pietschmann T."/>
            <person name="Bach T."/>
            <person name="Mueller R."/>
        </authorList>
    </citation>
    <scope>NUCLEOTIDE SEQUENCE</scope>
    <source>
        <strain evidence="2">MSr11367</strain>
    </source>
</reference>
<name>A0ABZ2L3V3_9BACT</name>
<keyword evidence="1" id="KW-1133">Transmembrane helix</keyword>
<keyword evidence="3" id="KW-1185">Reference proteome</keyword>
<organism evidence="2 3">
    <name type="scientific">Pendulispora rubella</name>
    <dbReference type="NCBI Taxonomy" id="2741070"/>
    <lineage>
        <taxon>Bacteria</taxon>
        <taxon>Pseudomonadati</taxon>
        <taxon>Myxococcota</taxon>
        <taxon>Myxococcia</taxon>
        <taxon>Myxococcales</taxon>
        <taxon>Sorangiineae</taxon>
        <taxon>Pendulisporaceae</taxon>
        <taxon>Pendulispora</taxon>
    </lineage>
</organism>
<feature type="transmembrane region" description="Helical" evidence="1">
    <location>
        <begin position="165"/>
        <end position="185"/>
    </location>
</feature>
<keyword evidence="1" id="KW-0472">Membrane</keyword>
<protein>
    <submittedName>
        <fullName evidence="2">Uncharacterized protein</fullName>
    </submittedName>
</protein>
<dbReference type="RefSeq" id="WP_394833520.1">
    <property type="nucleotide sequence ID" value="NZ_CP089983.1"/>
</dbReference>
<dbReference type="Proteomes" id="UP001374803">
    <property type="component" value="Chromosome"/>
</dbReference>
<dbReference type="EMBL" id="CP089983">
    <property type="protein sequence ID" value="WXB03885.1"/>
    <property type="molecule type" value="Genomic_DNA"/>
</dbReference>
<accession>A0ABZ2L3V3</accession>
<proteinExistence type="predicted"/>